<feature type="transmembrane region" description="Helical" evidence="2">
    <location>
        <begin position="6"/>
        <end position="27"/>
    </location>
</feature>
<evidence type="ECO:0000313" key="4">
    <source>
        <dbReference type="Proteomes" id="UP001205105"/>
    </source>
</evidence>
<evidence type="ECO:0000256" key="1">
    <source>
        <dbReference type="SAM" id="MobiDB-lite"/>
    </source>
</evidence>
<dbReference type="Proteomes" id="UP001205105">
    <property type="component" value="Unassembled WGS sequence"/>
</dbReference>
<name>A0AAD5H063_9CHLO</name>
<reference evidence="3" key="1">
    <citation type="submission" date="2020-11" db="EMBL/GenBank/DDBJ databases">
        <title>Chlorella ohadii genome sequencing and assembly.</title>
        <authorList>
            <person name="Murik O."/>
            <person name="Treves H."/>
            <person name="Kedem I."/>
            <person name="Shotland Y."/>
            <person name="Kaplan A."/>
        </authorList>
    </citation>
    <scope>NUCLEOTIDE SEQUENCE</scope>
    <source>
        <strain evidence="3">1</strain>
    </source>
</reference>
<gene>
    <name evidence="3" type="ORF">COHA_010788</name>
</gene>
<dbReference type="EMBL" id="JADXDR010000300">
    <property type="protein sequence ID" value="KAI7835310.1"/>
    <property type="molecule type" value="Genomic_DNA"/>
</dbReference>
<keyword evidence="2" id="KW-1133">Transmembrane helix</keyword>
<keyword evidence="2" id="KW-0472">Membrane</keyword>
<proteinExistence type="predicted"/>
<feature type="region of interest" description="Disordered" evidence="1">
    <location>
        <begin position="58"/>
        <end position="79"/>
    </location>
</feature>
<keyword evidence="4" id="KW-1185">Reference proteome</keyword>
<evidence type="ECO:0000256" key="2">
    <source>
        <dbReference type="SAM" id="Phobius"/>
    </source>
</evidence>
<dbReference type="AlphaFoldDB" id="A0AAD5H063"/>
<evidence type="ECO:0000313" key="3">
    <source>
        <dbReference type="EMBL" id="KAI7835310.1"/>
    </source>
</evidence>
<sequence>MPSSEIQAAVISGAALLGSAFVLSNAFERAAKTLAESIKPGSVGLAKLGEAVEACTSALRKGQERDPVASTSTRPPSRP</sequence>
<keyword evidence="2" id="KW-0812">Transmembrane</keyword>
<accession>A0AAD5H063</accession>
<protein>
    <submittedName>
        <fullName evidence="3">Uncharacterized protein</fullName>
    </submittedName>
</protein>
<comment type="caution">
    <text evidence="3">The sequence shown here is derived from an EMBL/GenBank/DDBJ whole genome shotgun (WGS) entry which is preliminary data.</text>
</comment>
<organism evidence="3 4">
    <name type="scientific">Chlorella ohadii</name>
    <dbReference type="NCBI Taxonomy" id="2649997"/>
    <lineage>
        <taxon>Eukaryota</taxon>
        <taxon>Viridiplantae</taxon>
        <taxon>Chlorophyta</taxon>
        <taxon>core chlorophytes</taxon>
        <taxon>Trebouxiophyceae</taxon>
        <taxon>Chlorellales</taxon>
        <taxon>Chlorellaceae</taxon>
        <taxon>Chlorella clade</taxon>
        <taxon>Chlorella</taxon>
    </lineage>
</organism>
<feature type="compositionally biased region" description="Polar residues" evidence="1">
    <location>
        <begin position="69"/>
        <end position="79"/>
    </location>
</feature>